<feature type="transmembrane region" description="Helical" evidence="1">
    <location>
        <begin position="29"/>
        <end position="53"/>
    </location>
</feature>
<gene>
    <name evidence="2" type="ORF">QYB95_05445</name>
</gene>
<proteinExistence type="predicted"/>
<keyword evidence="1" id="KW-0812">Transmembrane</keyword>
<feature type="transmembrane region" description="Helical" evidence="1">
    <location>
        <begin position="6"/>
        <end position="22"/>
    </location>
</feature>
<evidence type="ECO:0000313" key="3">
    <source>
        <dbReference type="Proteomes" id="UP001172743"/>
    </source>
</evidence>
<accession>A0ABT8GNI3</accession>
<dbReference type="RefSeq" id="WP_301137238.1">
    <property type="nucleotide sequence ID" value="NZ_JAUHTQ010000003.1"/>
</dbReference>
<evidence type="ECO:0000256" key="1">
    <source>
        <dbReference type="SAM" id="Phobius"/>
    </source>
</evidence>
<comment type="caution">
    <text evidence="2">The sequence shown here is derived from an EMBL/GenBank/DDBJ whole genome shotgun (WGS) entry which is preliminary data.</text>
</comment>
<organism evidence="2 3">
    <name type="scientific">Ureibacillus aquaedulcis</name>
    <dbReference type="NCBI Taxonomy" id="3058421"/>
    <lineage>
        <taxon>Bacteria</taxon>
        <taxon>Bacillati</taxon>
        <taxon>Bacillota</taxon>
        <taxon>Bacilli</taxon>
        <taxon>Bacillales</taxon>
        <taxon>Caryophanaceae</taxon>
        <taxon>Ureibacillus</taxon>
    </lineage>
</organism>
<dbReference type="Proteomes" id="UP001172743">
    <property type="component" value="Unassembled WGS sequence"/>
</dbReference>
<reference evidence="2" key="1">
    <citation type="submission" date="2023-07" db="EMBL/GenBank/DDBJ databases">
        <title>Ureibacillus sp. isolated from freshwater well.</title>
        <authorList>
            <person name="Kirdat K."/>
            <person name="Bhatt A."/>
            <person name="Teware R."/>
            <person name="Bhavsar Y."/>
            <person name="Yadav A."/>
        </authorList>
    </citation>
    <scope>NUCLEOTIDE SEQUENCE</scope>
    <source>
        <strain evidence="2">BA0131</strain>
    </source>
</reference>
<keyword evidence="3" id="KW-1185">Reference proteome</keyword>
<keyword evidence="1" id="KW-0472">Membrane</keyword>
<keyword evidence="1" id="KW-1133">Transmembrane helix</keyword>
<evidence type="ECO:0000313" key="2">
    <source>
        <dbReference type="EMBL" id="MDN4492978.1"/>
    </source>
</evidence>
<dbReference type="EMBL" id="JAUHTQ010000003">
    <property type="protein sequence ID" value="MDN4492978.1"/>
    <property type="molecule type" value="Genomic_DNA"/>
</dbReference>
<feature type="transmembrane region" description="Helical" evidence="1">
    <location>
        <begin position="65"/>
        <end position="89"/>
    </location>
</feature>
<name>A0ABT8GNI3_9BACL</name>
<protein>
    <submittedName>
        <fullName evidence="2">Uncharacterized protein</fullName>
    </submittedName>
</protein>
<sequence length="96" mass="10462">MERIIIILFIAFLVGGMVLTGLKKLAPTYYLEIFFFIAMLLINVVTIPFALLVGALAGDDGTSEYAGAIGFLAVEGFPFLLLILSLYLLGRKVMSK</sequence>